<dbReference type="InterPro" id="IPR007064">
    <property type="entry name" value="Nmd3_N"/>
</dbReference>
<dbReference type="Pfam" id="PF04981">
    <property type="entry name" value="NMD3"/>
    <property type="match status" value="1"/>
</dbReference>
<dbReference type="Proteomes" id="UP000070544">
    <property type="component" value="Unassembled WGS sequence"/>
</dbReference>
<evidence type="ECO:0000256" key="7">
    <source>
        <dbReference type="RuleBase" id="RU364108"/>
    </source>
</evidence>
<comment type="similarity">
    <text evidence="1 7">Belongs to the NMD3 family.</text>
</comment>
<gene>
    <name evidence="12" type="ORF">M427DRAFT_128294</name>
</gene>
<evidence type="ECO:0000256" key="1">
    <source>
        <dbReference type="ARBA" id="ARBA00009794"/>
    </source>
</evidence>
<evidence type="ECO:0000256" key="8">
    <source>
        <dbReference type="SAM" id="MobiDB-lite"/>
    </source>
</evidence>
<dbReference type="InterPro" id="IPR048899">
    <property type="entry name" value="NMD_SH3"/>
</dbReference>
<dbReference type="GO" id="GO:0015031">
    <property type="term" value="P:protein transport"/>
    <property type="evidence" value="ECO:0007669"/>
    <property type="project" value="UniProtKB-KW"/>
</dbReference>
<dbReference type="Pfam" id="PF21192">
    <property type="entry name" value="OB_NMD3"/>
    <property type="match status" value="1"/>
</dbReference>
<dbReference type="OMA" id="VILVRKH"/>
<dbReference type="PANTHER" id="PTHR12746">
    <property type="entry name" value="NONSENSE-MEDIATED MRNA DECAY PROTEIN 3"/>
    <property type="match status" value="1"/>
</dbReference>
<evidence type="ECO:0000256" key="4">
    <source>
        <dbReference type="ARBA" id="ARBA00022490"/>
    </source>
</evidence>
<keyword evidence="6 7" id="KW-0539">Nucleus</keyword>
<dbReference type="GO" id="GO:0030674">
    <property type="term" value="F:protein-macromolecule adaptor activity"/>
    <property type="evidence" value="ECO:0007669"/>
    <property type="project" value="EnsemblFungi"/>
</dbReference>
<feature type="compositionally biased region" description="Basic residues" evidence="8">
    <location>
        <begin position="413"/>
        <end position="422"/>
    </location>
</feature>
<dbReference type="GO" id="GO:0005829">
    <property type="term" value="C:cytosol"/>
    <property type="evidence" value="ECO:0007669"/>
    <property type="project" value="EnsemblFungi"/>
</dbReference>
<accession>A0A138ZZY6</accession>
<proteinExistence type="inferred from homology"/>
<dbReference type="GO" id="GO:0070180">
    <property type="term" value="F:large ribosomal subunit rRNA binding"/>
    <property type="evidence" value="ECO:0007669"/>
    <property type="project" value="EnsemblFungi"/>
</dbReference>
<dbReference type="InterPro" id="IPR039768">
    <property type="entry name" value="Nmd3"/>
</dbReference>
<evidence type="ECO:0000259" key="11">
    <source>
        <dbReference type="Pfam" id="PF21193"/>
    </source>
</evidence>
<dbReference type="STRING" id="1344416.A0A138ZZY6"/>
<dbReference type="GO" id="GO:0000055">
    <property type="term" value="P:ribosomal large subunit export from nucleus"/>
    <property type="evidence" value="ECO:0007669"/>
    <property type="project" value="EnsemblFungi"/>
</dbReference>
<evidence type="ECO:0000256" key="5">
    <source>
        <dbReference type="ARBA" id="ARBA00022927"/>
    </source>
</evidence>
<feature type="domain" description="Nmd3 N-terminal" evidence="9">
    <location>
        <begin position="22"/>
        <end position="250"/>
    </location>
</feature>
<sequence length="527" mass="59951">MAQAYALDTSQEAHMAEHVILCCVCGVAIPPNPAAMCGTCLRNEVDITEGIPKSSTLHYCRDCDRYLQPPAIWVKADLESRELLAVCLKRLRGLTKVRLVDAGFVWTEPHSRRVKVKLTIQKEALASTILQQTFVVEFYVSHQQCEDCVRVAAKNTWRAVVQVRQKVPHKRTFLWLEQLILKHGAHKDTVNIKEVKDGIDFYYGQRTHAIRMVDFLNAVVPLRSKTSESIISSDIHQSTANFKYTYSVELVPLCRDDLVCLPPKLSRQLGMLGPLVLVSRISNSVQMLDPSTLKIADLRTQQYWENPVTPLAEASDLVEWYVIDVQLDGPRSGKNALASVEVARSNDFSKTYLARTHLGNLLNPGDHALGYDLNNANFNHPALSSYFESRSSKFTLPDVILVKKSFPHRRRRARPRNWKVKHLGKEEEEERSGRKDKAADKDRDLELFLRDLEEDEELRGMVNLYKASAQDRQAMTQHSDSMVDDGQDEGGDENEDAMEESEGEEDFPEIRMEELLDDMERLTVADE</sequence>
<keyword evidence="4 7" id="KW-0963">Cytoplasm</keyword>
<evidence type="ECO:0000313" key="13">
    <source>
        <dbReference type="Proteomes" id="UP000070544"/>
    </source>
</evidence>
<dbReference type="GO" id="GO:0005634">
    <property type="term" value="C:nucleus"/>
    <property type="evidence" value="ECO:0007669"/>
    <property type="project" value="UniProtKB-SubCell"/>
</dbReference>
<feature type="compositionally biased region" description="Polar residues" evidence="8">
    <location>
        <begin position="470"/>
        <end position="480"/>
    </location>
</feature>
<dbReference type="EMBL" id="KQ965839">
    <property type="protein sequence ID" value="KXS10032.1"/>
    <property type="molecule type" value="Genomic_DNA"/>
</dbReference>
<evidence type="ECO:0000313" key="12">
    <source>
        <dbReference type="EMBL" id="KXS10032.1"/>
    </source>
</evidence>
<feature type="compositionally biased region" description="Acidic residues" evidence="8">
    <location>
        <begin position="482"/>
        <end position="507"/>
    </location>
</feature>
<feature type="compositionally biased region" description="Basic and acidic residues" evidence="8">
    <location>
        <begin position="508"/>
        <end position="527"/>
    </location>
</feature>
<feature type="region of interest" description="Disordered" evidence="8">
    <location>
        <begin position="413"/>
        <end position="439"/>
    </location>
</feature>
<dbReference type="GO" id="GO:0043023">
    <property type="term" value="F:ribosomal large subunit binding"/>
    <property type="evidence" value="ECO:0007669"/>
    <property type="project" value="EnsemblFungi"/>
</dbReference>
<evidence type="ECO:0000256" key="3">
    <source>
        <dbReference type="ARBA" id="ARBA00022448"/>
    </source>
</evidence>
<evidence type="ECO:0000259" key="9">
    <source>
        <dbReference type="Pfam" id="PF04981"/>
    </source>
</evidence>
<comment type="subcellular location">
    <subcellularLocation>
        <location evidence="7">Cytoplasm</location>
    </subcellularLocation>
    <subcellularLocation>
        <location evidence="7">Nucleus</location>
    </subcellularLocation>
</comment>
<reference evidence="12 13" key="1">
    <citation type="journal article" date="2015" name="Genome Biol. Evol.">
        <title>Phylogenomic analyses indicate that early fungi evolved digesting cell walls of algal ancestors of land plants.</title>
        <authorList>
            <person name="Chang Y."/>
            <person name="Wang S."/>
            <person name="Sekimoto S."/>
            <person name="Aerts A.L."/>
            <person name="Choi C."/>
            <person name="Clum A."/>
            <person name="LaButti K.M."/>
            <person name="Lindquist E.A."/>
            <person name="Yee Ngan C."/>
            <person name="Ohm R.A."/>
            <person name="Salamov A.A."/>
            <person name="Grigoriev I.V."/>
            <person name="Spatafora J.W."/>
            <person name="Berbee M.L."/>
        </authorList>
    </citation>
    <scope>NUCLEOTIDE SEQUENCE [LARGE SCALE GENOMIC DNA]</scope>
    <source>
        <strain evidence="12 13">JEL478</strain>
    </source>
</reference>
<feature type="region of interest" description="Disordered" evidence="8">
    <location>
        <begin position="469"/>
        <end position="527"/>
    </location>
</feature>
<dbReference type="InterPro" id="IPR048898">
    <property type="entry name" value="OB_NMD3"/>
</dbReference>
<keyword evidence="3 7" id="KW-0813">Transport</keyword>
<evidence type="ECO:0000256" key="2">
    <source>
        <dbReference type="ARBA" id="ARBA00017035"/>
    </source>
</evidence>
<dbReference type="PANTHER" id="PTHR12746:SF2">
    <property type="entry name" value="60S RIBOSOMAL EXPORT PROTEIN NMD3"/>
    <property type="match status" value="1"/>
</dbReference>
<evidence type="ECO:0000259" key="10">
    <source>
        <dbReference type="Pfam" id="PF21192"/>
    </source>
</evidence>
<keyword evidence="13" id="KW-1185">Reference proteome</keyword>
<feature type="domain" description="60S ribosomal export protein NMD3 SH3" evidence="11">
    <location>
        <begin position="253"/>
        <end position="300"/>
    </location>
</feature>
<name>A0A138ZZY6_GONPJ</name>
<comment type="function">
    <text evidence="7">Acts as an adapter for the XPO1/CRM1-mediated export of the 60S ribosomal subunit.</text>
</comment>
<evidence type="ECO:0000256" key="6">
    <source>
        <dbReference type="ARBA" id="ARBA00023242"/>
    </source>
</evidence>
<dbReference type="Pfam" id="PF21193">
    <property type="entry name" value="NMD_SH3"/>
    <property type="match status" value="1"/>
</dbReference>
<dbReference type="OrthoDB" id="203821at2759"/>
<dbReference type="AlphaFoldDB" id="A0A138ZZY6"/>
<feature type="domain" description="60S ribosomal export protein NMD3 OB-fold" evidence="10">
    <location>
        <begin position="317"/>
        <end position="404"/>
    </location>
</feature>
<protein>
    <recommendedName>
        <fullName evidence="2 7">60S ribosomal export protein NMD3</fullName>
    </recommendedName>
</protein>
<keyword evidence="5 7" id="KW-0653">Protein transport</keyword>
<organism evidence="12 13">
    <name type="scientific">Gonapodya prolifera (strain JEL478)</name>
    <name type="common">Monoblepharis prolifera</name>
    <dbReference type="NCBI Taxonomy" id="1344416"/>
    <lineage>
        <taxon>Eukaryota</taxon>
        <taxon>Fungi</taxon>
        <taxon>Fungi incertae sedis</taxon>
        <taxon>Chytridiomycota</taxon>
        <taxon>Chytridiomycota incertae sedis</taxon>
        <taxon>Monoblepharidomycetes</taxon>
        <taxon>Monoblepharidales</taxon>
        <taxon>Gonapodyaceae</taxon>
        <taxon>Gonapodya</taxon>
    </lineage>
</organism>